<dbReference type="AlphaFoldDB" id="A0AA97BQ17"/>
<dbReference type="KEGG" id="tog:HNI00_11410"/>
<organism evidence="1">
    <name type="scientific">Thermoleptolyngbya oregonensis NK1-22</name>
    <dbReference type="NCBI Taxonomy" id="2547457"/>
    <lineage>
        <taxon>Bacteria</taxon>
        <taxon>Bacillati</taxon>
        <taxon>Cyanobacteriota</taxon>
        <taxon>Cyanophyceae</taxon>
        <taxon>Oculatellales</taxon>
        <taxon>Oculatellaceae</taxon>
        <taxon>Thermoleptolyngbya</taxon>
    </lineage>
</organism>
<accession>A0AA97BQ17</accession>
<dbReference type="RefSeq" id="WP_316793391.1">
    <property type="nucleotide sequence ID" value="NZ_CP053540.1"/>
</dbReference>
<reference evidence="1" key="1">
    <citation type="submission" date="2020-05" db="EMBL/GenBank/DDBJ databases">
        <authorList>
            <person name="Zhu T."/>
            <person name="Keshari N."/>
            <person name="Lu X."/>
        </authorList>
    </citation>
    <scope>NUCLEOTIDE SEQUENCE</scope>
    <source>
        <strain evidence="1">NK1-22</strain>
    </source>
</reference>
<dbReference type="EMBL" id="CP053540">
    <property type="protein sequence ID" value="WOB43693.1"/>
    <property type="molecule type" value="Genomic_DNA"/>
</dbReference>
<sequence>MLKHSGVRTIPNIRVVVVAFVAGQAQRLQTKVQIFLIIQILRQLPILRQLLSPPRGMQPGLLMQRSGRWGAASFSKALFKASGLKGAEEFAHCG</sequence>
<name>A0AA97BQ17_9CYAN</name>
<evidence type="ECO:0000313" key="1">
    <source>
        <dbReference type="EMBL" id="WOB43693.1"/>
    </source>
</evidence>
<gene>
    <name evidence="1" type="ORF">HNI00_11410</name>
</gene>
<protein>
    <submittedName>
        <fullName evidence="1">Uncharacterized protein</fullName>
    </submittedName>
</protein>
<proteinExistence type="predicted"/>